<name>A0A0H3MCZ1_ECO7I</name>
<proteinExistence type="predicted"/>
<dbReference type="Proteomes" id="UP000000749">
    <property type="component" value="Chromosome"/>
</dbReference>
<evidence type="ECO:0008006" key="3">
    <source>
        <dbReference type="Google" id="ProtNLM"/>
    </source>
</evidence>
<dbReference type="HOGENOM" id="CLU_762344_0_0_6"/>
<dbReference type="AlphaFoldDB" id="A0A0H3MCZ1"/>
<dbReference type="STRING" id="585057.ECIAI39_0017"/>
<evidence type="ECO:0000313" key="1">
    <source>
        <dbReference type="EMBL" id="CAR16158.1"/>
    </source>
</evidence>
<evidence type="ECO:0000313" key="2">
    <source>
        <dbReference type="Proteomes" id="UP000000749"/>
    </source>
</evidence>
<organism evidence="1 2">
    <name type="scientific">Escherichia coli O7:K1 (strain IAI39 / ExPEC)</name>
    <dbReference type="NCBI Taxonomy" id="585057"/>
    <lineage>
        <taxon>Bacteria</taxon>
        <taxon>Pseudomonadati</taxon>
        <taxon>Pseudomonadota</taxon>
        <taxon>Gammaproteobacteria</taxon>
        <taxon>Enterobacterales</taxon>
        <taxon>Enterobacteriaceae</taxon>
        <taxon>Escherichia</taxon>
    </lineage>
</organism>
<dbReference type="PATRIC" id="fig|585057.6.peg.17"/>
<reference evidence="2" key="1">
    <citation type="journal article" date="2009" name="PLoS Genet.">
        <title>Organised genome dynamics in the Escherichia coli species results in highly diverse adaptive paths.</title>
        <authorList>
            <person name="Touchon M."/>
            <person name="Hoede C."/>
            <person name="Tenaillon O."/>
            <person name="Barbe V."/>
            <person name="Baeriswyl S."/>
            <person name="Bidet P."/>
            <person name="Bingen E."/>
            <person name="Bonacorsi S."/>
            <person name="Bouchier C."/>
            <person name="Bouvet O."/>
            <person name="Calteau A."/>
            <person name="Chiapello H."/>
            <person name="Clermont O."/>
            <person name="Cruveiller S."/>
            <person name="Danchin A."/>
            <person name="Diard M."/>
            <person name="Dossat C."/>
            <person name="Karoui M.E."/>
            <person name="Frapy E."/>
            <person name="Garry L."/>
            <person name="Ghigo J.M."/>
            <person name="Gilles A.M."/>
            <person name="Johnson J."/>
            <person name="Le Bouguenec C."/>
            <person name="Lescat M."/>
            <person name="Mangenot S."/>
            <person name="Martinez-Jehanne V."/>
            <person name="Matic I."/>
            <person name="Nassif X."/>
            <person name="Oztas S."/>
            <person name="Petit M.A."/>
            <person name="Pichon C."/>
            <person name="Rouy Z."/>
            <person name="Ruf C.S."/>
            <person name="Schneider D."/>
            <person name="Tourret J."/>
            <person name="Vacherie B."/>
            <person name="Vallenet D."/>
            <person name="Medigue C."/>
            <person name="Rocha E.P.C."/>
            <person name="Denamur E."/>
        </authorList>
    </citation>
    <scope>NUCLEOTIDE SEQUENCE [LARGE SCALE GENOMIC DNA]</scope>
    <source>
        <strain evidence="2">IAI39 / ExPEC</strain>
    </source>
</reference>
<accession>A0A0H3MCZ1</accession>
<protein>
    <recommendedName>
        <fullName evidence="3">Cytoplasmic protein</fullName>
    </recommendedName>
</protein>
<dbReference type="KEGG" id="ect:ECIAI39_0017"/>
<dbReference type="EMBL" id="CU928164">
    <property type="protein sequence ID" value="CAR16158.1"/>
    <property type="molecule type" value="Genomic_DNA"/>
</dbReference>
<gene>
    <name evidence="1" type="ordered locus">ECIAI39_0017</name>
</gene>
<sequence>MTIISGYSQGVNMFTNVNVDCCKTPGCKNLGLLNSQDYIAQGKNILCRECGYLFPVISERSLNIYRNRVNHSWRGLVPQCSACGSTSLKKYGYSAQGQRRMYCHHCSRTFITLDHVNTTPRRTHLALMIDQGASLADIRKLLLLNSTGLNRELMKLAREVNYKESYQYSSASDISLSTRAFRVKFNGSNNYLYSLVTAEEQSGRVVAISTNYSPSAVESHYQYASSYEERLSPGTLAHHVQRKELLTMRRDTLFDIDYGRAILHQNDPGMLVKPVLPAYRHFELVRVLTEAYSINIQHYLDHECFILGGCLMANLQHIHQGRCHISFVKERGEKTTHYDTPPRLFLSGGVRNNVWRAFSARDYSMAVCNLTGNKKANEMRYSTLASATRFINFLESHPFLPSLNRMSPANVVSTLDIFKHLWNKQL</sequence>